<dbReference type="Pfam" id="PF06835">
    <property type="entry name" value="LptC"/>
    <property type="match status" value="1"/>
</dbReference>
<accession>A0ABT1B1E4</accession>
<reference evidence="1 2" key="1">
    <citation type="submission" date="2022-06" db="EMBL/GenBank/DDBJ databases">
        <authorList>
            <person name="Xuan X."/>
        </authorList>
    </citation>
    <scope>NUCLEOTIDE SEQUENCE [LARGE SCALE GENOMIC DNA]</scope>
    <source>
        <strain evidence="1 2">2V75</strain>
    </source>
</reference>
<name>A0ABT1B1E4_9FLAO</name>
<dbReference type="EMBL" id="JAMXIB010000012">
    <property type="protein sequence ID" value="MCO5725697.1"/>
    <property type="molecule type" value="Genomic_DNA"/>
</dbReference>
<dbReference type="NCBIfam" id="TIGR04409">
    <property type="entry name" value="LptC_YrbK"/>
    <property type="match status" value="1"/>
</dbReference>
<comment type="caution">
    <text evidence="1">The sequence shown here is derived from an EMBL/GenBank/DDBJ whole genome shotgun (WGS) entry which is preliminary data.</text>
</comment>
<dbReference type="Gene3D" id="2.60.450.10">
    <property type="entry name" value="Lipopolysaccharide (LPS) transport protein A like domain"/>
    <property type="match status" value="1"/>
</dbReference>
<protein>
    <submittedName>
        <fullName evidence="1">LPS export ABC transporter periplasmic protein LptC</fullName>
    </submittedName>
</protein>
<gene>
    <name evidence="1" type="primary">lptC</name>
    <name evidence="1" type="ORF">NG653_12590</name>
</gene>
<organism evidence="1 2">
    <name type="scientific">Robiginitalea marina</name>
    <dbReference type="NCBI Taxonomy" id="2954105"/>
    <lineage>
        <taxon>Bacteria</taxon>
        <taxon>Pseudomonadati</taxon>
        <taxon>Bacteroidota</taxon>
        <taxon>Flavobacteriia</taxon>
        <taxon>Flavobacteriales</taxon>
        <taxon>Flavobacteriaceae</taxon>
        <taxon>Robiginitalea</taxon>
    </lineage>
</organism>
<dbReference type="InterPro" id="IPR026265">
    <property type="entry name" value="LptC"/>
</dbReference>
<evidence type="ECO:0000313" key="2">
    <source>
        <dbReference type="Proteomes" id="UP001206312"/>
    </source>
</evidence>
<dbReference type="RefSeq" id="WP_252742069.1">
    <property type="nucleotide sequence ID" value="NZ_JAMXIB010000012.1"/>
</dbReference>
<keyword evidence="2" id="KW-1185">Reference proteome</keyword>
<proteinExistence type="predicted"/>
<dbReference type="InterPro" id="IPR010664">
    <property type="entry name" value="LipoPS_assembly_LptC-rel"/>
</dbReference>
<dbReference type="PROSITE" id="PS51257">
    <property type="entry name" value="PROKAR_LIPOPROTEIN"/>
    <property type="match status" value="1"/>
</dbReference>
<evidence type="ECO:0000313" key="1">
    <source>
        <dbReference type="EMBL" id="MCO5725697.1"/>
    </source>
</evidence>
<sequence>MGRQIKRIAGIAMVSTVAMFFLGCADNYQRVGEEKPARVYPQGVAEHFTLTYTETKEELQSQGSSDSRIVAILKSDRSEDYENLEFPYRTFPNGLLVEHFDEQGQKSTIRADYAIIYTRTNIVDLQGNVVLETHDGKRLETTQLYWDRSNEWIFTQQRFTFSNPEEGTVLNGQGMDFNRDFSYFIAHKTGGEMLLKEEES</sequence>
<dbReference type="Proteomes" id="UP001206312">
    <property type="component" value="Unassembled WGS sequence"/>
</dbReference>